<dbReference type="CDD" id="cd06558">
    <property type="entry name" value="crotonase-like"/>
    <property type="match status" value="1"/>
</dbReference>
<comment type="catalytic activity">
    <reaction evidence="4">
        <text>a 4-saturated-(3S)-3-hydroxyacyl-CoA = a (3E)-enoyl-CoA + H2O</text>
        <dbReference type="Rhea" id="RHEA:20724"/>
        <dbReference type="ChEBI" id="CHEBI:15377"/>
        <dbReference type="ChEBI" id="CHEBI:58521"/>
        <dbReference type="ChEBI" id="CHEBI:137480"/>
        <dbReference type="EC" id="4.2.1.17"/>
    </reaction>
</comment>
<evidence type="ECO:0000256" key="4">
    <source>
        <dbReference type="ARBA" id="ARBA00023717"/>
    </source>
</evidence>
<dbReference type="InterPro" id="IPR014748">
    <property type="entry name" value="Enoyl-CoA_hydra_C"/>
</dbReference>
<dbReference type="PROSITE" id="PS00166">
    <property type="entry name" value="ENOYL_COA_HYDRATASE"/>
    <property type="match status" value="1"/>
</dbReference>
<evidence type="ECO:0000256" key="5">
    <source>
        <dbReference type="RuleBase" id="RU003707"/>
    </source>
</evidence>
<dbReference type="Pfam" id="PF00378">
    <property type="entry name" value="ECH_1"/>
    <property type="match status" value="1"/>
</dbReference>
<evidence type="ECO:0000313" key="6">
    <source>
        <dbReference type="EMBL" id="MBB4693943.1"/>
    </source>
</evidence>
<gene>
    <name evidence="6" type="ORF">BKA14_004091</name>
</gene>
<dbReference type="GO" id="GO:0006635">
    <property type="term" value="P:fatty acid beta-oxidation"/>
    <property type="evidence" value="ECO:0007669"/>
    <property type="project" value="TreeGrafter"/>
</dbReference>
<dbReference type="InterPro" id="IPR018376">
    <property type="entry name" value="Enoyl-CoA_hyd/isom_CS"/>
</dbReference>
<dbReference type="Gene3D" id="1.10.12.10">
    <property type="entry name" value="Lyase 2-enoyl-coa Hydratase, Chain A, domain 2"/>
    <property type="match status" value="1"/>
</dbReference>
<dbReference type="PANTHER" id="PTHR11941:SF54">
    <property type="entry name" value="ENOYL-COA HYDRATASE, MITOCHONDRIAL"/>
    <property type="match status" value="1"/>
</dbReference>
<dbReference type="InterPro" id="IPR029045">
    <property type="entry name" value="ClpP/crotonase-like_dom_sf"/>
</dbReference>
<proteinExistence type="inferred from homology"/>
<dbReference type="EMBL" id="JACHMF010000001">
    <property type="protein sequence ID" value="MBB4693943.1"/>
    <property type="molecule type" value="Genomic_DNA"/>
</dbReference>
<reference evidence="6 7" key="1">
    <citation type="submission" date="2020-08" db="EMBL/GenBank/DDBJ databases">
        <title>Sequencing the genomes of 1000 actinobacteria strains.</title>
        <authorList>
            <person name="Klenk H.-P."/>
        </authorList>
    </citation>
    <scope>NUCLEOTIDE SEQUENCE [LARGE SCALE GENOMIC DNA]</scope>
    <source>
        <strain evidence="6 7">DSM 45518</strain>
    </source>
</reference>
<comment type="catalytic activity">
    <reaction evidence="3">
        <text>a (3S)-3-hydroxyacyl-CoA = a (2E)-enoyl-CoA + H2O</text>
        <dbReference type="Rhea" id="RHEA:16105"/>
        <dbReference type="ChEBI" id="CHEBI:15377"/>
        <dbReference type="ChEBI" id="CHEBI:57318"/>
        <dbReference type="ChEBI" id="CHEBI:58856"/>
        <dbReference type="EC" id="4.2.1.17"/>
    </reaction>
</comment>
<dbReference type="RefSeq" id="WP_184952506.1">
    <property type="nucleotide sequence ID" value="NZ_BOMC01000053.1"/>
</dbReference>
<evidence type="ECO:0000256" key="1">
    <source>
        <dbReference type="ARBA" id="ARBA00005254"/>
    </source>
</evidence>
<protein>
    <submittedName>
        <fullName evidence="6">Enoyl-CoA hydratase/carnithine racemase</fullName>
    </submittedName>
</protein>
<dbReference type="SUPFAM" id="SSF52096">
    <property type="entry name" value="ClpP/crotonase"/>
    <property type="match status" value="1"/>
</dbReference>
<accession>A0A7W7CSM3</accession>
<organism evidence="6 7">
    <name type="scientific">Paractinoplanes abujensis</name>
    <dbReference type="NCBI Taxonomy" id="882441"/>
    <lineage>
        <taxon>Bacteria</taxon>
        <taxon>Bacillati</taxon>
        <taxon>Actinomycetota</taxon>
        <taxon>Actinomycetes</taxon>
        <taxon>Micromonosporales</taxon>
        <taxon>Micromonosporaceae</taxon>
        <taxon>Paractinoplanes</taxon>
    </lineage>
</organism>
<comment type="caution">
    <text evidence="6">The sequence shown here is derived from an EMBL/GenBank/DDBJ whole genome shotgun (WGS) entry which is preliminary data.</text>
</comment>
<dbReference type="PANTHER" id="PTHR11941">
    <property type="entry name" value="ENOYL-COA HYDRATASE-RELATED"/>
    <property type="match status" value="1"/>
</dbReference>
<sequence length="257" mass="26711">MAAEIISEVRDGVGWVTMSNPARRNALSTAMLTSLTTVVREYDTAVPVRSIVLRGAGDTFTAGADISEFAAHHDSTGARETWEQALTGLFESLSGLTTPLIAMIQGPCFGAGMALALSADIRIAAEGSTFGIPAARLGIGYPYELAQTLVHVIGPAHASDMLFTARSYAGSEALAAGLINRLVPAAALEADVLRTASAIAANAPLAVRAAKASIKAAAHPPLAARAQQLIAATTGSHDEFEGQRAFMERRPPSFEGR</sequence>
<keyword evidence="2" id="KW-0456">Lyase</keyword>
<evidence type="ECO:0000256" key="2">
    <source>
        <dbReference type="ARBA" id="ARBA00023239"/>
    </source>
</evidence>
<dbReference type="Proteomes" id="UP000542742">
    <property type="component" value="Unassembled WGS sequence"/>
</dbReference>
<dbReference type="InterPro" id="IPR001753">
    <property type="entry name" value="Enoyl-CoA_hydra/iso"/>
</dbReference>
<evidence type="ECO:0000256" key="3">
    <source>
        <dbReference type="ARBA" id="ARBA00023709"/>
    </source>
</evidence>
<dbReference type="AlphaFoldDB" id="A0A7W7CSM3"/>
<dbReference type="Gene3D" id="3.90.226.10">
    <property type="entry name" value="2-enoyl-CoA Hydratase, Chain A, domain 1"/>
    <property type="match status" value="1"/>
</dbReference>
<evidence type="ECO:0000313" key="7">
    <source>
        <dbReference type="Proteomes" id="UP000542742"/>
    </source>
</evidence>
<comment type="similarity">
    <text evidence="1 5">Belongs to the enoyl-CoA hydratase/isomerase family.</text>
</comment>
<name>A0A7W7CSM3_9ACTN</name>
<keyword evidence="7" id="KW-1185">Reference proteome</keyword>
<dbReference type="GO" id="GO:0004300">
    <property type="term" value="F:enoyl-CoA hydratase activity"/>
    <property type="evidence" value="ECO:0007669"/>
    <property type="project" value="UniProtKB-EC"/>
</dbReference>